<feature type="region of interest" description="Disordered" evidence="1">
    <location>
        <begin position="1"/>
        <end position="77"/>
    </location>
</feature>
<feature type="region of interest" description="Disordered" evidence="1">
    <location>
        <begin position="1074"/>
        <end position="1093"/>
    </location>
</feature>
<feature type="compositionally biased region" description="Basic and acidic residues" evidence="1">
    <location>
        <begin position="25"/>
        <end position="34"/>
    </location>
</feature>
<name>A0A1S3S4T1_SALSA</name>
<feature type="region of interest" description="Disordered" evidence="1">
    <location>
        <begin position="275"/>
        <end position="294"/>
    </location>
</feature>
<dbReference type="RefSeq" id="XP_014059360.2">
    <property type="nucleotide sequence ID" value="XM_014203885.2"/>
</dbReference>
<evidence type="ECO:0008006" key="4">
    <source>
        <dbReference type="Google" id="ProtNLM"/>
    </source>
</evidence>
<accession>A0A1S3S4T1</accession>
<feature type="compositionally biased region" description="Low complexity" evidence="1">
    <location>
        <begin position="239"/>
        <end position="248"/>
    </location>
</feature>
<feature type="region of interest" description="Disordered" evidence="1">
    <location>
        <begin position="1431"/>
        <end position="1454"/>
    </location>
</feature>
<feature type="compositionally biased region" description="Polar residues" evidence="1">
    <location>
        <begin position="229"/>
        <end position="238"/>
    </location>
</feature>
<keyword evidence="2" id="KW-1185">Reference proteome</keyword>
<sequence length="1554" mass="169891">MTSPSYILDSQPLEDPINNADDMQDEVRYEKDQPDTGSLAQFFADQEIASPTQSIAAEPEAEMQEADLKSAEPTQSLEAEIESGMQADLETPGPSHVQEPHQTSLLNSGDLKLEDTDVTFTTMPTAPQAATSQNSLVRLQRSSPDLSTFVQDMTDNHWNLLSENMRAKLTRDEFTAKCMDIVTWVKKIKSTVVVPALDLTMQIELTELPGSPGSGSEEAVTSLSRTVRLSCTQGPSRNTSSKTSWSTPTPTPFPSSHRSMTSLLSEEDDKDLIPGEVTYRSTPEGGNREMRDRPCSEPLRSVFGLSQSCIFNQMVHSGACRSLSEIVLPSSRSRQRKLMPIIVSTDTRLVMEIVEMVMKVINSRLAQLMLNVGCSQGTEGHGSNSASIQFAQEMLSMATASMYAHAMEHIAHGCKSSSRQSNKSPLELAGEMEAILGPLAGQVIVTVINSILRTKDNGRTEQERTTPLSYFLTAVSAEIQSMVVQRSASRQSSRQSISDHLMNISKGKIVKAVQIKMSQLYGESTNESCISATPTIQSLSKCSSKESLCDWTLTSDDVHPAKFLSSNRITALSTDVVDVVFGDVFYNLGLSDSQTHLRPQCTGSSSSIDISGVAGEMVRQVSVKLQSFASESSLEAMSMTHDSPSLSISDSDLKFLCSHSAVAVATACQAIKTELEIEMSLNPATEAGSQGNLAARDLVSSLSQSLEDIDVSHIIQGLKEADVTFANLNKTPSTDTNRLEEILSAHISPESIAAASVDLFDGVLGDLHEAFEANKVSAATKSGRKKFWVEVHTSSQNLYTNALDKLNKWFSLHHLTNEKDVPLNTKLSATGPLLTEACVEVSPVQKTSINSSGMSFRSLSDISDNQLTLNTCTKEVIKQVASVLKFEASKEDCSSSVGGRTLNVFLEFSQKLDALISKLEDLPISGEISSLTQPQSAVSSSRTSNISIRSILSVEFYTKANQIVSEAILGAAIVFYARKANHLELNMPATYSQHLFAATSDIVNIIVEDLERETMDTESHLIPKIVFDKFLDAAHNIYYQVRDRLKVFFSMSSVPASKTKDVVDSMPVEKHGYFEASDTAHDPERPQSVRSEKLLTKDSLAKIERSKSLASRGGTSTENQDFDTFTLTPTKSMSVLSDHSLRGDFSLLSESCQPLLALQDSTVAVTKHSFTKSAKTTLSQILNVIKCRVAASDNSSVGQKTTDMLDSLLESLDQLTADEIKGTASHSLITVDVPESLSKQSLTKYFSTHERNQDSSPAKLVCQPSCLIPTSMSDTNIIVQTIMETLVKDESKKTSAEENLERLVSIETIQGVSDDLITKVHGLIQEITISRQLQSMAGHRSFSEPALPKPALKKLSRNDASELAYSFAENSVRTLLGQCLDVSSFSTGVRQTMDQVTKIMTNTVMDTLTDESKPTVKSEDELVSRLVQPDEFPTRSLNPSDGNADVMPRSAGGEKNSKKWRFLFKMPSIPKIRIKVFKRKGQSKKHPELEALPTKRFSDMSLKVPSAFPPMEDLIPAPTAQNPQSRKRPFVVRVFRALSRAITSAFRGASGKKH</sequence>
<dbReference type="GeneID" id="106607189"/>
<feature type="region of interest" description="Disordered" evidence="1">
    <location>
        <begin position="229"/>
        <end position="259"/>
    </location>
</feature>
<evidence type="ECO:0000313" key="3">
    <source>
        <dbReference type="RefSeq" id="XP_014059360.2"/>
    </source>
</evidence>
<gene>
    <name evidence="3" type="primary">LOC106607189</name>
</gene>
<evidence type="ECO:0000313" key="2">
    <source>
        <dbReference type="Proteomes" id="UP001652741"/>
    </source>
</evidence>
<evidence type="ECO:0000256" key="1">
    <source>
        <dbReference type="SAM" id="MobiDB-lite"/>
    </source>
</evidence>
<organism evidence="2 3">
    <name type="scientific">Salmo salar</name>
    <name type="common">Atlantic salmon</name>
    <dbReference type="NCBI Taxonomy" id="8030"/>
    <lineage>
        <taxon>Eukaryota</taxon>
        <taxon>Metazoa</taxon>
        <taxon>Chordata</taxon>
        <taxon>Craniata</taxon>
        <taxon>Vertebrata</taxon>
        <taxon>Euteleostomi</taxon>
        <taxon>Actinopterygii</taxon>
        <taxon>Neopterygii</taxon>
        <taxon>Teleostei</taxon>
        <taxon>Protacanthopterygii</taxon>
        <taxon>Salmoniformes</taxon>
        <taxon>Salmonidae</taxon>
        <taxon>Salmoninae</taxon>
        <taxon>Salmo</taxon>
    </lineage>
</organism>
<proteinExistence type="predicted"/>
<protein>
    <recommendedName>
        <fullName evidence="4">Fibrous sheath-interacting protein 2-like</fullName>
    </recommendedName>
</protein>
<dbReference type="Proteomes" id="UP001652741">
    <property type="component" value="Chromosome ssa06"/>
</dbReference>
<reference evidence="3" key="1">
    <citation type="submission" date="2025-08" db="UniProtKB">
        <authorList>
            <consortium name="RefSeq"/>
        </authorList>
    </citation>
    <scope>IDENTIFICATION</scope>
</reference>